<feature type="region of interest" description="Disordered" evidence="5">
    <location>
        <begin position="121"/>
        <end position="141"/>
    </location>
</feature>
<dbReference type="PROSITE" id="PS50979">
    <property type="entry name" value="BC"/>
    <property type="match status" value="1"/>
</dbReference>
<dbReference type="PANTHER" id="PTHR18866">
    <property type="entry name" value="CARBOXYLASE:PYRUVATE/ACETYL-COA/PROPIONYL-COA CARBOXYLASE"/>
    <property type="match status" value="1"/>
</dbReference>
<keyword evidence="2" id="KW-0547">Nucleotide-binding</keyword>
<evidence type="ECO:0000259" key="6">
    <source>
        <dbReference type="PROSITE" id="PS50979"/>
    </source>
</evidence>
<keyword evidence="8" id="KW-1185">Reference proteome</keyword>
<evidence type="ECO:0000313" key="7">
    <source>
        <dbReference type="EMBL" id="CAI8013048.1"/>
    </source>
</evidence>
<keyword evidence="1" id="KW-0436">Ligase</keyword>
<organism evidence="7 8">
    <name type="scientific">Geodia barretti</name>
    <name type="common">Barrett's horny sponge</name>
    <dbReference type="NCBI Taxonomy" id="519541"/>
    <lineage>
        <taxon>Eukaryota</taxon>
        <taxon>Metazoa</taxon>
        <taxon>Porifera</taxon>
        <taxon>Demospongiae</taxon>
        <taxon>Heteroscleromorpha</taxon>
        <taxon>Tetractinellida</taxon>
        <taxon>Astrophorina</taxon>
        <taxon>Geodiidae</taxon>
        <taxon>Geodia</taxon>
    </lineage>
</organism>
<dbReference type="Gene3D" id="3.40.50.20">
    <property type="match status" value="1"/>
</dbReference>
<evidence type="ECO:0000256" key="3">
    <source>
        <dbReference type="ARBA" id="ARBA00022840"/>
    </source>
</evidence>
<dbReference type="SUPFAM" id="SSF52440">
    <property type="entry name" value="PreATP-grasp domain"/>
    <property type="match status" value="1"/>
</dbReference>
<dbReference type="InterPro" id="IPR011764">
    <property type="entry name" value="Biotin_carboxylation_dom"/>
</dbReference>
<dbReference type="GO" id="GO:0016874">
    <property type="term" value="F:ligase activity"/>
    <property type="evidence" value="ECO:0007669"/>
    <property type="project" value="UniProtKB-KW"/>
</dbReference>
<dbReference type="InterPro" id="IPR016185">
    <property type="entry name" value="PreATP-grasp_dom_sf"/>
</dbReference>
<evidence type="ECO:0000256" key="4">
    <source>
        <dbReference type="ARBA" id="ARBA00023267"/>
    </source>
</evidence>
<dbReference type="InterPro" id="IPR050856">
    <property type="entry name" value="Biotin_carboxylase_complex"/>
</dbReference>
<dbReference type="AlphaFoldDB" id="A0AA35RK87"/>
<name>A0AA35RK87_GEOBA</name>
<dbReference type="Pfam" id="PF00289">
    <property type="entry name" value="Biotin_carb_N"/>
    <property type="match status" value="1"/>
</dbReference>
<sequence>MFSKVLVANRGEIAARIIRTCQRMGVATVAVYSEADRGTMHTRMADESVCIGGAAATDSYLNIDAVLAACRDTGAEAIHPGYGFLSENSELARRCKSNGIVFIGPGEEVLNQMGDKLSARRVARKSRLAGDARHRRTRQRR</sequence>
<keyword evidence="4" id="KW-0092">Biotin</keyword>
<dbReference type="InterPro" id="IPR005481">
    <property type="entry name" value="BC-like_N"/>
</dbReference>
<dbReference type="PANTHER" id="PTHR18866:SF33">
    <property type="entry name" value="METHYLCROTONOYL-COA CARBOXYLASE SUBUNIT ALPHA, MITOCHONDRIAL-RELATED"/>
    <property type="match status" value="1"/>
</dbReference>
<comment type="caution">
    <text evidence="7">The sequence shown here is derived from an EMBL/GenBank/DDBJ whole genome shotgun (WGS) entry which is preliminary data.</text>
</comment>
<evidence type="ECO:0000256" key="2">
    <source>
        <dbReference type="ARBA" id="ARBA00022741"/>
    </source>
</evidence>
<accession>A0AA35RK87</accession>
<dbReference type="FunFam" id="3.40.50.20:FF:000010">
    <property type="entry name" value="Propionyl-CoA carboxylase subunit alpha"/>
    <property type="match status" value="1"/>
</dbReference>
<protein>
    <submittedName>
        <fullName evidence="7">Propionyl-CoA carboxylase alpha chain</fullName>
    </submittedName>
</protein>
<keyword evidence="3" id="KW-0067">ATP-binding</keyword>
<evidence type="ECO:0000256" key="5">
    <source>
        <dbReference type="SAM" id="MobiDB-lite"/>
    </source>
</evidence>
<evidence type="ECO:0000256" key="1">
    <source>
        <dbReference type="ARBA" id="ARBA00022598"/>
    </source>
</evidence>
<gene>
    <name evidence="7" type="ORF">GBAR_LOCUS8318</name>
</gene>
<evidence type="ECO:0000313" key="8">
    <source>
        <dbReference type="Proteomes" id="UP001174909"/>
    </source>
</evidence>
<proteinExistence type="predicted"/>
<dbReference type="GO" id="GO:0005524">
    <property type="term" value="F:ATP binding"/>
    <property type="evidence" value="ECO:0007669"/>
    <property type="project" value="UniProtKB-KW"/>
</dbReference>
<reference evidence="7" key="1">
    <citation type="submission" date="2023-03" db="EMBL/GenBank/DDBJ databases">
        <authorList>
            <person name="Steffen K."/>
            <person name="Cardenas P."/>
        </authorList>
    </citation>
    <scope>NUCLEOTIDE SEQUENCE</scope>
</reference>
<feature type="domain" description="Biotin carboxylation" evidence="6">
    <location>
        <begin position="1"/>
        <end position="141"/>
    </location>
</feature>
<dbReference type="Proteomes" id="UP001174909">
    <property type="component" value="Unassembled WGS sequence"/>
</dbReference>
<dbReference type="EMBL" id="CASHTH010001234">
    <property type="protein sequence ID" value="CAI8013048.1"/>
    <property type="molecule type" value="Genomic_DNA"/>
</dbReference>